<sequence>MIEIMNNNHLLKGEQQIDNCLSPETLVHPSNHSSFRVLETILSLISFGEVITLEEVSFHLKEKYNVDDPFYLNSSITYLLARGIIKRVRINDKNGLRVVSLYEWKK</sequence>
<gene>
    <name evidence="1" type="ORF">K9W46_11090</name>
</gene>
<dbReference type="Proteomes" id="UP001200513">
    <property type="component" value="Chromosome"/>
</dbReference>
<dbReference type="AlphaFoldDB" id="A0A9Y1FMY8"/>
<organism evidence="1">
    <name type="scientific">Candidatus Heimdallarchaeum endolithica</name>
    <dbReference type="NCBI Taxonomy" id="2876572"/>
    <lineage>
        <taxon>Archaea</taxon>
        <taxon>Promethearchaeati</taxon>
        <taxon>Candidatus Heimdallarchaeota</taxon>
        <taxon>Candidatus Heimdallarchaeia (ex Rinke et al. 2021) (nom. nud.)</taxon>
        <taxon>Candidatus Heimdallarchaeales</taxon>
        <taxon>Candidatus Heimdallarchaeaceae</taxon>
        <taxon>Candidatus Heimdallarchaeum</taxon>
    </lineage>
</organism>
<reference evidence="1" key="1">
    <citation type="journal article" date="2022" name="Nat. Microbiol.">
        <title>Unique mobile elements and scalable gene flow at the prokaryote-eukaryote boundary revealed by circularized Asgard archaea genomes.</title>
        <authorList>
            <person name="Wu F."/>
            <person name="Speth D.R."/>
            <person name="Philosof A."/>
            <person name="Cremiere A."/>
            <person name="Narayanan A."/>
            <person name="Barco R.A."/>
            <person name="Connon S.A."/>
            <person name="Amend J.P."/>
            <person name="Antoshechkin I.A."/>
            <person name="Orphan V.J."/>
        </authorList>
    </citation>
    <scope>NUCLEOTIDE SEQUENCE</scope>
    <source>
        <strain evidence="1">PR6</strain>
    </source>
</reference>
<accession>A0A9Y1FMY8</accession>
<protein>
    <submittedName>
        <fullName evidence="1">Uncharacterized protein</fullName>
    </submittedName>
</protein>
<name>A0A9Y1FMY8_9ARCH</name>
<dbReference type="EMBL" id="CP084167">
    <property type="protein sequence ID" value="UJG42910.1"/>
    <property type="molecule type" value="Genomic_DNA"/>
</dbReference>
<proteinExistence type="predicted"/>
<evidence type="ECO:0000313" key="1">
    <source>
        <dbReference type="EMBL" id="UJG42910.1"/>
    </source>
</evidence>